<name>A0A7S6NY50_9PHYC</name>
<evidence type="ECO:0000313" key="3">
    <source>
        <dbReference type="EMBL" id="QOR60263.1"/>
    </source>
</evidence>
<dbReference type="PANTHER" id="PTHR10566">
    <property type="entry name" value="CHAPERONE-ACTIVITY OF BC1 COMPLEX CABC1 -RELATED"/>
    <property type="match status" value="1"/>
</dbReference>
<protein>
    <recommendedName>
        <fullName evidence="2">ABC1 atypical kinase-like domain-containing protein</fullName>
    </recommendedName>
</protein>
<dbReference type="InterPro" id="IPR050154">
    <property type="entry name" value="UbiB_kinase"/>
</dbReference>
<dbReference type="PANTHER" id="PTHR10566:SF113">
    <property type="entry name" value="PROTEIN ACTIVITY OF BC1 COMPLEX KINASE 7, CHLOROPLASTIC"/>
    <property type="match status" value="1"/>
</dbReference>
<dbReference type="EMBL" id="MK522035">
    <property type="protein sequence ID" value="QOR60263.1"/>
    <property type="molecule type" value="Genomic_DNA"/>
</dbReference>
<dbReference type="InterPro" id="IPR004147">
    <property type="entry name" value="ABC1_dom"/>
</dbReference>
<dbReference type="InterPro" id="IPR011009">
    <property type="entry name" value="Kinase-like_dom_sf"/>
</dbReference>
<comment type="similarity">
    <text evidence="1">Belongs to the protein kinase superfamily. ADCK protein kinase family.</text>
</comment>
<evidence type="ECO:0000259" key="2">
    <source>
        <dbReference type="Pfam" id="PF03109"/>
    </source>
</evidence>
<sequence length="506" mass="58090">MALCSLKTVMPIKIPSKHKSKTWKFAGEFLLRKQFQKDQAKFGKWTRDQLIDLGPTFVKLGQIASSRVDLYPLEFTQQLESLQDNVPPIANSVIRLMVKPHMRNNIFSYFDYEPFKSASIGQVHRARLSTGEEVVVKLKRPNIYNIMKKDTDNIKQIVEFLEKVGIDTGTNTGYVLDESIDYLLAESNYEQEINNAKLFKKRLKKIPWIKVPKVYTELSSENMIVMEYVPSEKLESISDTRVNKKKVCEALINSYVIQTMDKGFFHADPHPGNLGFSGDGKLVFYDFGLVIEISDEIKEGFKEMFLHIINKDTKGIVDVLIRLKVILPTTKDTSDIELFFKTTLTYLETLDGVNLKDEILNDDTLLKLAQEKPFIIPTSFVYLAKTFSTIEGTCVKLDSDFTYIEYLEPILREQVSDVIDIGDIFSTATEMPNRVKNISTAVLGMEKSRASMKRSIDKTRREMRYVQYSVLSAVFAGNLFEQYKEVSMFLTLISLDLAFRAFRKNL</sequence>
<dbReference type="Pfam" id="PF03109">
    <property type="entry name" value="ABC1"/>
    <property type="match status" value="1"/>
</dbReference>
<organism evidence="3">
    <name type="scientific">Bathycoccus sp. RCC716 virus 1</name>
    <dbReference type="NCBI Taxonomy" id="2530038"/>
    <lineage>
        <taxon>Viruses</taxon>
        <taxon>Varidnaviria</taxon>
        <taxon>Bamfordvirae</taxon>
        <taxon>Nucleocytoviricota</taxon>
        <taxon>Megaviricetes</taxon>
        <taxon>Algavirales</taxon>
        <taxon>Phycodnaviridae</taxon>
        <taxon>Prasinovirus</taxon>
    </lineage>
</organism>
<reference evidence="3" key="1">
    <citation type="submission" date="2019-02" db="EMBL/GenBank/DDBJ databases">
        <authorList>
            <person name="Bachy C."/>
            <person name="Yung C.-M."/>
            <person name="Roux S."/>
            <person name="Sullivan M.B."/>
            <person name="Worden A.Z."/>
        </authorList>
    </citation>
    <scope>NUCLEOTIDE SEQUENCE</scope>
    <source>
        <strain evidence="3">BII-V1</strain>
    </source>
</reference>
<feature type="domain" description="ABC1 atypical kinase-like" evidence="2">
    <location>
        <begin position="82"/>
        <end position="319"/>
    </location>
</feature>
<accession>A0A7S6NY50</accession>
<dbReference type="CDD" id="cd05121">
    <property type="entry name" value="ABC1_ADCK3-like"/>
    <property type="match status" value="1"/>
</dbReference>
<dbReference type="SUPFAM" id="SSF56112">
    <property type="entry name" value="Protein kinase-like (PK-like)"/>
    <property type="match status" value="1"/>
</dbReference>
<proteinExistence type="inferred from homology"/>
<evidence type="ECO:0000256" key="1">
    <source>
        <dbReference type="ARBA" id="ARBA00009670"/>
    </source>
</evidence>